<comment type="caution">
    <text evidence="1">The sequence shown here is derived from an EMBL/GenBank/DDBJ whole genome shotgun (WGS) entry which is preliminary data.</text>
</comment>
<organism evidence="1 2">
    <name type="scientific">Pseudoalteromonas obscura</name>
    <dbReference type="NCBI Taxonomy" id="3048491"/>
    <lineage>
        <taxon>Bacteria</taxon>
        <taxon>Pseudomonadati</taxon>
        <taxon>Pseudomonadota</taxon>
        <taxon>Gammaproteobacteria</taxon>
        <taxon>Alteromonadales</taxon>
        <taxon>Pseudoalteromonadaceae</taxon>
        <taxon>Pseudoalteromonas</taxon>
    </lineage>
</organism>
<accession>A0ABT7EPE3</accession>
<keyword evidence="2" id="KW-1185">Reference proteome</keyword>
<reference evidence="1 2" key="1">
    <citation type="submission" date="2023-05" db="EMBL/GenBank/DDBJ databases">
        <title>Pseudoalteromonas ardens sp. nov., Pseudoalteromonas obscura sp. nov., and Pseudoalteromonas umbrosa sp. nov., isolated from the coral Montipora capitata.</title>
        <authorList>
            <person name="Thomas E.M."/>
            <person name="Smith E.M."/>
            <person name="Papke E."/>
            <person name="Shlafstein M.D."/>
            <person name="Oline D.K."/>
            <person name="Videau P."/>
            <person name="Saw J.H."/>
            <person name="Strangman W.K."/>
            <person name="Ushijima B."/>
        </authorList>
    </citation>
    <scope>NUCLEOTIDE SEQUENCE [LARGE SCALE GENOMIC DNA]</scope>
    <source>
        <strain evidence="1 2">P94</strain>
    </source>
</reference>
<dbReference type="EMBL" id="JASJUT010000008">
    <property type="protein sequence ID" value="MDK2596907.1"/>
    <property type="molecule type" value="Genomic_DNA"/>
</dbReference>
<protein>
    <submittedName>
        <fullName evidence="1">Uncharacterized protein</fullName>
    </submittedName>
</protein>
<sequence length="132" mass="13005">MGAVGALTGGVTSIAKSTISIGGKVVATTTEKGLAATMTIGSAGVLEAGGSAVKDSLSNTSSGQLVNNAVESGLEAISPTTRVFGKVFKEAGKNVAENLGIGEKAADVIGDISGTLAEQTMKDSCNLVKNEC</sequence>
<dbReference type="RefSeq" id="WP_284138014.1">
    <property type="nucleotide sequence ID" value="NZ_JASJUT010000008.1"/>
</dbReference>
<name>A0ABT7EPE3_9GAMM</name>
<proteinExistence type="predicted"/>
<dbReference type="Proteomes" id="UP001231915">
    <property type="component" value="Unassembled WGS sequence"/>
</dbReference>
<gene>
    <name evidence="1" type="ORF">QNM18_17790</name>
</gene>
<evidence type="ECO:0000313" key="1">
    <source>
        <dbReference type="EMBL" id="MDK2596907.1"/>
    </source>
</evidence>
<evidence type="ECO:0000313" key="2">
    <source>
        <dbReference type="Proteomes" id="UP001231915"/>
    </source>
</evidence>